<feature type="region of interest" description="Disordered" evidence="3">
    <location>
        <begin position="117"/>
        <end position="155"/>
    </location>
</feature>
<dbReference type="GO" id="GO:0005634">
    <property type="term" value="C:nucleus"/>
    <property type="evidence" value="ECO:0007669"/>
    <property type="project" value="InterPro"/>
</dbReference>
<evidence type="ECO:0000256" key="3">
    <source>
        <dbReference type="SAM" id="MobiDB-lite"/>
    </source>
</evidence>
<comment type="similarity">
    <text evidence="1">Belongs to the CDI family.</text>
</comment>
<dbReference type="InterPro" id="IPR029841">
    <property type="entry name" value="CDKN1A"/>
</dbReference>
<dbReference type="GO" id="GO:0072331">
    <property type="term" value="P:signal transduction by p53 class mediator"/>
    <property type="evidence" value="ECO:0007669"/>
    <property type="project" value="InterPro"/>
</dbReference>
<sequence length="155" mass="17773">MTSLDQGTSMSNEKNFPVAHGKGRARRRLFGPVDHELLQVEYQNALNRELEDARYRWGFDFLTETPLEGSDFIWEGVSGSKLPLLYRPSKIPQETGLNSKKNIPRTPERYISLTLALEQTPEKNQAGKTKRKQSSITDFYKSKRRMVATPRKSGQ</sequence>
<reference evidence="5" key="2">
    <citation type="submission" date="2025-09" db="UniProtKB">
        <authorList>
            <consortium name="Ensembl"/>
        </authorList>
    </citation>
    <scope>IDENTIFICATION</scope>
</reference>
<dbReference type="GO" id="GO:2000045">
    <property type="term" value="P:regulation of G1/S transition of mitotic cell cycle"/>
    <property type="evidence" value="ECO:0007669"/>
    <property type="project" value="TreeGrafter"/>
</dbReference>
<dbReference type="GeneTree" id="ENSGT00940000159918"/>
<dbReference type="OrthoDB" id="6373236at2759"/>
<dbReference type="Pfam" id="PF02234">
    <property type="entry name" value="CDI"/>
    <property type="match status" value="1"/>
</dbReference>
<accession>A0A3B3RQC1</accession>
<dbReference type="GO" id="GO:0000307">
    <property type="term" value="C:cyclin-dependent protein kinase holoenzyme complex"/>
    <property type="evidence" value="ECO:0007669"/>
    <property type="project" value="TreeGrafter"/>
</dbReference>
<dbReference type="GO" id="GO:0006974">
    <property type="term" value="P:DNA damage response"/>
    <property type="evidence" value="ECO:0007669"/>
    <property type="project" value="TreeGrafter"/>
</dbReference>
<feature type="domain" description="Cyclin-dependent kinase inhibitor" evidence="4">
    <location>
        <begin position="29"/>
        <end position="77"/>
    </location>
</feature>
<evidence type="ECO:0000256" key="2">
    <source>
        <dbReference type="ARBA" id="ARBA00023013"/>
    </source>
</evidence>
<dbReference type="Proteomes" id="UP000261540">
    <property type="component" value="Unplaced"/>
</dbReference>
<dbReference type="PANTHER" id="PTHR46778">
    <property type="entry name" value="CYCLIN-DEPENDENT KINASE INHIBITOR 1-RELATED"/>
    <property type="match status" value="1"/>
</dbReference>
<dbReference type="Ensembl" id="ENSPKIT00000000645.1">
    <property type="protein sequence ID" value="ENSPKIP00000020035.1"/>
    <property type="gene ID" value="ENSPKIG00000004968.1"/>
</dbReference>
<evidence type="ECO:0000313" key="5">
    <source>
        <dbReference type="Ensembl" id="ENSPKIP00000020035.1"/>
    </source>
</evidence>
<keyword evidence="6" id="KW-1185">Reference proteome</keyword>
<dbReference type="PANTHER" id="PTHR46778:SF1">
    <property type="entry name" value="CYCLIN-DEPENDENT KINASE INHIBITOR 1"/>
    <property type="match status" value="1"/>
</dbReference>
<dbReference type="STRING" id="1676925.ENSPKIP00000020035"/>
<dbReference type="InterPro" id="IPR003175">
    <property type="entry name" value="CDI_dom"/>
</dbReference>
<reference evidence="5" key="1">
    <citation type="submission" date="2025-08" db="UniProtKB">
        <authorList>
            <consortium name="Ensembl"/>
        </authorList>
    </citation>
    <scope>IDENTIFICATION</scope>
</reference>
<name>A0A3B3RQC1_9TELE</name>
<dbReference type="GO" id="GO:0004861">
    <property type="term" value="F:cyclin-dependent protein serine/threonine kinase inhibitor activity"/>
    <property type="evidence" value="ECO:0007669"/>
    <property type="project" value="InterPro"/>
</dbReference>
<keyword evidence="2" id="KW-0649">Protein kinase inhibitor</keyword>
<organism evidence="5 6">
    <name type="scientific">Paramormyrops kingsleyae</name>
    <dbReference type="NCBI Taxonomy" id="1676925"/>
    <lineage>
        <taxon>Eukaryota</taxon>
        <taxon>Metazoa</taxon>
        <taxon>Chordata</taxon>
        <taxon>Craniata</taxon>
        <taxon>Vertebrata</taxon>
        <taxon>Euteleostomi</taxon>
        <taxon>Actinopterygii</taxon>
        <taxon>Neopterygii</taxon>
        <taxon>Teleostei</taxon>
        <taxon>Osteoglossocephala</taxon>
        <taxon>Osteoglossomorpha</taxon>
        <taxon>Osteoglossiformes</taxon>
        <taxon>Mormyridae</taxon>
        <taxon>Paramormyrops</taxon>
    </lineage>
</organism>
<evidence type="ECO:0000313" key="6">
    <source>
        <dbReference type="Proteomes" id="UP000261540"/>
    </source>
</evidence>
<protein>
    <submittedName>
        <fullName evidence="5">Cyclin-dependent kinase inhibitor 1-like</fullName>
    </submittedName>
</protein>
<feature type="compositionally biased region" description="Polar residues" evidence="3">
    <location>
        <begin position="1"/>
        <end position="14"/>
    </location>
</feature>
<dbReference type="InterPro" id="IPR044898">
    <property type="entry name" value="CDI_dom_sf"/>
</dbReference>
<evidence type="ECO:0000256" key="1">
    <source>
        <dbReference type="ARBA" id="ARBA00006726"/>
    </source>
</evidence>
<evidence type="ECO:0000259" key="4">
    <source>
        <dbReference type="Pfam" id="PF02234"/>
    </source>
</evidence>
<feature type="region of interest" description="Disordered" evidence="3">
    <location>
        <begin position="1"/>
        <end position="21"/>
    </location>
</feature>
<dbReference type="Gene3D" id="4.10.365.10">
    <property type="entry name" value="p27"/>
    <property type="match status" value="1"/>
</dbReference>
<dbReference type="AlphaFoldDB" id="A0A3B3RQC1"/>
<proteinExistence type="inferred from homology"/>